<feature type="compositionally biased region" description="Basic residues" evidence="1">
    <location>
        <begin position="109"/>
        <end position="119"/>
    </location>
</feature>
<comment type="caution">
    <text evidence="2">The sequence shown here is derived from an EMBL/GenBank/DDBJ whole genome shotgun (WGS) entry which is preliminary data.</text>
</comment>
<reference evidence="2 3" key="1">
    <citation type="journal article" date="2021" name="MBio">
        <title>A New Model Trypanosomatid, Novymonas esmeraldas: Genomic Perception of Its 'Candidatus Pandoraea novymonadis' Endosymbiont.</title>
        <authorList>
            <person name="Zakharova A."/>
            <person name="Saura A."/>
            <person name="Butenko A."/>
            <person name="Podesvova L."/>
            <person name="Warmusova S."/>
            <person name="Kostygov A.Y."/>
            <person name="Nenarokova A."/>
            <person name="Lukes J."/>
            <person name="Opperdoes F.R."/>
            <person name="Yurchenko V."/>
        </authorList>
    </citation>
    <scope>NUCLEOTIDE SEQUENCE [LARGE SCALE GENOMIC DNA]</scope>
    <source>
        <strain evidence="2 3">E262AT.01</strain>
    </source>
</reference>
<evidence type="ECO:0000256" key="1">
    <source>
        <dbReference type="SAM" id="MobiDB-lite"/>
    </source>
</evidence>
<name>A0AAW0EQ57_9TRYP</name>
<feature type="region of interest" description="Disordered" evidence="1">
    <location>
        <begin position="280"/>
        <end position="299"/>
    </location>
</feature>
<feature type="compositionally biased region" description="Low complexity" evidence="1">
    <location>
        <begin position="392"/>
        <end position="405"/>
    </location>
</feature>
<sequence>MRLWCRRTTAAATAATSVSRGRHVSAASPASPPLWQVAAVGHRGAAVAIAAQGRVRVQHRALHSSCRAFASLTTVSRAPTRSTQRSRRPPRGRRHAEGAAGSTPSSRGPLHRGAARRGGARSVELGADVSAPPASSDDCDAPQAREPTAREHDDAAPRAKGDATEQGWGLEAVDTLTGRTQLEALYESHADRIRAILEQPLPPMPRDGSVEPDFFVGFATYSYQLRDQYRAVLARELQVPVRAVRLSVAWSGRFDVRRFGRVQRVCGVCLDRQLLRRSERRDGGTDAGQDDHGVPAAEPHAVDDGHLAAASPLPEAMQQRIGALVAAINSRRREDLLQVQLFQASPPLPEVEFALTRKEHRLVYHLHTWLKRRVLRRAVLVVVYGVPPPPQQQQQPQSSASVASAHGAPSSPEPRGAGDTASTAVVDAYAHWQNLCRTRAAAQRREVEVRWLRLFHRRRLVPAVVSLTELATEMAAAVRRGDVLPRHGGPEAAETAAAATATATAAAARVASTSAERETVLCELLDEALSAVVERIAAAAAAAAVAPLAETAPLQCFADVLAPPPPDESTRTAAAAALLQPTSAAEQAAVLRWVRLVYQALVLHETHSSGDASAATTRVSHGVSLPALFAQGVYAGGEEEVSYLQHNSAAMDALLLHPHETSYKKKFVSRMRNGHRRPRMEEEESAASSSQRG</sequence>
<feature type="region of interest" description="Disordered" evidence="1">
    <location>
        <begin position="73"/>
        <end position="167"/>
    </location>
</feature>
<dbReference type="EMBL" id="JAECZO010000057">
    <property type="protein sequence ID" value="KAK7195592.1"/>
    <property type="molecule type" value="Genomic_DNA"/>
</dbReference>
<feature type="compositionally biased region" description="Basic and acidic residues" evidence="1">
    <location>
        <begin position="147"/>
        <end position="163"/>
    </location>
</feature>
<feature type="region of interest" description="Disordered" evidence="1">
    <location>
        <begin position="388"/>
        <end position="421"/>
    </location>
</feature>
<proteinExistence type="predicted"/>
<evidence type="ECO:0000313" key="2">
    <source>
        <dbReference type="EMBL" id="KAK7195592.1"/>
    </source>
</evidence>
<feature type="region of interest" description="Disordered" evidence="1">
    <location>
        <begin position="669"/>
        <end position="693"/>
    </location>
</feature>
<protein>
    <submittedName>
        <fullName evidence="2">Uncharacterized protein</fullName>
    </submittedName>
</protein>
<keyword evidence="3" id="KW-1185">Reference proteome</keyword>
<feature type="compositionally biased region" description="Basic residues" evidence="1">
    <location>
        <begin position="669"/>
        <end position="678"/>
    </location>
</feature>
<evidence type="ECO:0000313" key="3">
    <source>
        <dbReference type="Proteomes" id="UP001430356"/>
    </source>
</evidence>
<feature type="compositionally biased region" description="Basic residues" evidence="1">
    <location>
        <begin position="84"/>
        <end position="94"/>
    </location>
</feature>
<gene>
    <name evidence="2" type="ORF">NESM_000487900</name>
</gene>
<accession>A0AAW0EQ57</accession>
<feature type="compositionally biased region" description="Basic and acidic residues" evidence="1">
    <location>
        <begin position="280"/>
        <end position="293"/>
    </location>
</feature>
<dbReference type="Proteomes" id="UP001430356">
    <property type="component" value="Unassembled WGS sequence"/>
</dbReference>
<organism evidence="2 3">
    <name type="scientific">Novymonas esmeraldas</name>
    <dbReference type="NCBI Taxonomy" id="1808958"/>
    <lineage>
        <taxon>Eukaryota</taxon>
        <taxon>Discoba</taxon>
        <taxon>Euglenozoa</taxon>
        <taxon>Kinetoplastea</taxon>
        <taxon>Metakinetoplastina</taxon>
        <taxon>Trypanosomatida</taxon>
        <taxon>Trypanosomatidae</taxon>
        <taxon>Novymonas</taxon>
    </lineage>
</organism>
<dbReference type="AlphaFoldDB" id="A0AAW0EQ57"/>